<keyword evidence="2" id="KW-1185">Reference proteome</keyword>
<comment type="caution">
    <text evidence="1">The sequence shown here is derived from an EMBL/GenBank/DDBJ whole genome shotgun (WGS) entry which is preliminary data.</text>
</comment>
<sequence length="258" mass="29902">MQYSRFLKDKKLLREKWCHNWTKWELSMTEEEKNIFECVQLVTRNFFLNIPSDSIDNVMDEDTFVHKYCHSILEEIFNASHLKLVCSKERRKSDNHKHGRKPDFRVLFNKDSEIIFGEIKPPSATNVTVNKALIKLAEFMKGSLDSLHKKFGYSPISETFGIIISGCCIKCFSMDIPFDGLYRFKQIGKMLLPTENANFLTITPVIENLYSLMKRVDLSIDELNRPSTPTGLSYHRDSNSSPHQVRIPVLNIPPPVIN</sequence>
<dbReference type="Proteomes" id="UP000265703">
    <property type="component" value="Unassembled WGS sequence"/>
</dbReference>
<evidence type="ECO:0000313" key="1">
    <source>
        <dbReference type="EMBL" id="RIA91904.1"/>
    </source>
</evidence>
<proteinExistence type="predicted"/>
<dbReference type="OrthoDB" id="2398834at2759"/>
<dbReference type="EMBL" id="QKYT01000139">
    <property type="protein sequence ID" value="RIA91904.1"/>
    <property type="molecule type" value="Genomic_DNA"/>
</dbReference>
<protein>
    <submittedName>
        <fullName evidence="1">Uncharacterized protein</fullName>
    </submittedName>
</protein>
<dbReference type="AlphaFoldDB" id="A0A397TAF8"/>
<gene>
    <name evidence="1" type="ORF">C1645_92724</name>
</gene>
<reference evidence="1 2" key="1">
    <citation type="submission" date="2018-06" db="EMBL/GenBank/DDBJ databases">
        <title>Comparative genomics reveals the genomic features of Rhizophagus irregularis, R. cerebriforme, R. diaphanum and Gigaspora rosea, and their symbiotic lifestyle signature.</title>
        <authorList>
            <person name="Morin E."/>
            <person name="San Clemente H."/>
            <person name="Chen E.C.H."/>
            <person name="De La Providencia I."/>
            <person name="Hainaut M."/>
            <person name="Kuo A."/>
            <person name="Kohler A."/>
            <person name="Murat C."/>
            <person name="Tang N."/>
            <person name="Roy S."/>
            <person name="Loubradou J."/>
            <person name="Henrissat B."/>
            <person name="Grigoriev I.V."/>
            <person name="Corradi N."/>
            <person name="Roux C."/>
            <person name="Martin F.M."/>
        </authorList>
    </citation>
    <scope>NUCLEOTIDE SEQUENCE [LARGE SCALE GENOMIC DNA]</scope>
    <source>
        <strain evidence="1 2">DAOM 227022</strain>
    </source>
</reference>
<name>A0A397TAF8_9GLOM</name>
<organism evidence="1 2">
    <name type="scientific">Glomus cerebriforme</name>
    <dbReference type="NCBI Taxonomy" id="658196"/>
    <lineage>
        <taxon>Eukaryota</taxon>
        <taxon>Fungi</taxon>
        <taxon>Fungi incertae sedis</taxon>
        <taxon>Mucoromycota</taxon>
        <taxon>Glomeromycotina</taxon>
        <taxon>Glomeromycetes</taxon>
        <taxon>Glomerales</taxon>
        <taxon>Glomeraceae</taxon>
        <taxon>Glomus</taxon>
    </lineage>
</organism>
<evidence type="ECO:0000313" key="2">
    <source>
        <dbReference type="Proteomes" id="UP000265703"/>
    </source>
</evidence>
<accession>A0A397TAF8</accession>